<dbReference type="PANTHER" id="PTHR22973:SF12">
    <property type="entry name" value="LD35087P"/>
    <property type="match status" value="1"/>
</dbReference>
<dbReference type="PROSITE" id="PS51228">
    <property type="entry name" value="ACB_2"/>
    <property type="match status" value="1"/>
</dbReference>
<comment type="caution">
    <text evidence="5">The sequence shown here is derived from an EMBL/GenBank/DDBJ whole genome shotgun (WGS) entry which is preliminary data.</text>
</comment>
<gene>
    <name evidence="5" type="primary">Acbd3</name>
    <name evidence="5" type="ORF">Bhyg_17585</name>
</gene>
<dbReference type="Pfam" id="PF00887">
    <property type="entry name" value="ACBP"/>
    <property type="match status" value="1"/>
</dbReference>
<organism evidence="5 6">
    <name type="scientific">Pseudolycoriella hygida</name>
    <dbReference type="NCBI Taxonomy" id="35572"/>
    <lineage>
        <taxon>Eukaryota</taxon>
        <taxon>Metazoa</taxon>
        <taxon>Ecdysozoa</taxon>
        <taxon>Arthropoda</taxon>
        <taxon>Hexapoda</taxon>
        <taxon>Insecta</taxon>
        <taxon>Pterygota</taxon>
        <taxon>Neoptera</taxon>
        <taxon>Endopterygota</taxon>
        <taxon>Diptera</taxon>
        <taxon>Nematocera</taxon>
        <taxon>Sciaroidea</taxon>
        <taxon>Sciaridae</taxon>
        <taxon>Pseudolycoriella</taxon>
    </lineage>
</organism>
<dbReference type="GO" id="GO:0000139">
    <property type="term" value="C:Golgi membrane"/>
    <property type="evidence" value="ECO:0007669"/>
    <property type="project" value="TreeGrafter"/>
</dbReference>
<dbReference type="InterPro" id="IPR052269">
    <property type="entry name" value="Golgi-PI4KB_interaction"/>
</dbReference>
<sequence>MDNLDNRLQNIVLNADDNANNDGDKWGMPLKELYRLAMTFYKDKSGKAVHFSYEDNLKLVAFTQQASHGPLDIENASPLGVLDVIGRDRRTAWQQLGKISKGQAMEGFIGLLDHLCPLFKPYIEAIKKDREEKYRLAIENEQKQKELQKIEEQRSEEQRKVEEQKNREEMQKRQLQDALNQQTFHQFKAYAEKQYPGNPDQQAVLIRQLQTEHYHQYMQQLQLVESVDRRIIDGEPLLQTIDGAGQAENVADEQPCGDSDQDEYPVVSPPSMWTRPDIEVFKQEVSSGQGDGVVRVGHGDTVTVRVPTHTYGSTLFWEFATDSYDVGFGVYFEWGKPLTTEVSVHISESDEEDGLDDEDDLHLSGDLESGANQQGHIPPTISRNRPLTTSIIPVYRRECQNEVYVGSHKYPGEGVYLLKFDNSYSLWRSKTLYYRVYYTR</sequence>
<keyword evidence="6" id="KW-1185">Reference proteome</keyword>
<evidence type="ECO:0000256" key="2">
    <source>
        <dbReference type="SAM" id="MobiDB-lite"/>
    </source>
</evidence>
<evidence type="ECO:0000313" key="6">
    <source>
        <dbReference type="Proteomes" id="UP001151699"/>
    </source>
</evidence>
<reference evidence="5" key="1">
    <citation type="submission" date="2022-07" db="EMBL/GenBank/DDBJ databases">
        <authorList>
            <person name="Trinca V."/>
            <person name="Uliana J.V.C."/>
            <person name="Torres T.T."/>
            <person name="Ward R.J."/>
            <person name="Monesi N."/>
        </authorList>
    </citation>
    <scope>NUCLEOTIDE SEQUENCE</scope>
    <source>
        <strain evidence="5">HSMRA1968</strain>
        <tissue evidence="5">Whole embryos</tissue>
    </source>
</reference>
<evidence type="ECO:0000256" key="1">
    <source>
        <dbReference type="ARBA" id="ARBA00022990"/>
    </source>
</evidence>
<dbReference type="Pfam" id="PF13897">
    <property type="entry name" value="GOLD_2"/>
    <property type="match status" value="1"/>
</dbReference>
<feature type="domain" description="GOLD" evidence="3">
    <location>
        <begin position="278"/>
        <end position="438"/>
    </location>
</feature>
<name>A0A9Q0RVW3_9DIPT</name>
<feature type="region of interest" description="Disordered" evidence="2">
    <location>
        <begin position="147"/>
        <end position="168"/>
    </location>
</feature>
<evidence type="ECO:0000313" key="5">
    <source>
        <dbReference type="EMBL" id="KAJ6634130.1"/>
    </source>
</evidence>
<dbReference type="SUPFAM" id="SSF47027">
    <property type="entry name" value="Acyl-CoA binding protein"/>
    <property type="match status" value="1"/>
</dbReference>
<dbReference type="Gene3D" id="1.20.80.10">
    <property type="match status" value="1"/>
</dbReference>
<dbReference type="InterPro" id="IPR036598">
    <property type="entry name" value="GOLD_dom_sf"/>
</dbReference>
<dbReference type="InterPro" id="IPR035984">
    <property type="entry name" value="Acyl-CoA-binding_sf"/>
</dbReference>
<dbReference type="SUPFAM" id="SSF101576">
    <property type="entry name" value="Supernatant protein factor (SPF), C-terminal domain"/>
    <property type="match status" value="1"/>
</dbReference>
<dbReference type="Gene3D" id="2.60.120.680">
    <property type="entry name" value="GOLD domain"/>
    <property type="match status" value="1"/>
</dbReference>
<dbReference type="InterPro" id="IPR000582">
    <property type="entry name" value="Acyl-CoA-binding_protein"/>
</dbReference>
<evidence type="ECO:0000259" key="3">
    <source>
        <dbReference type="PROSITE" id="PS50866"/>
    </source>
</evidence>
<dbReference type="InterPro" id="IPR014352">
    <property type="entry name" value="FERM/acyl-CoA-bd_prot_sf"/>
</dbReference>
<evidence type="ECO:0000259" key="4">
    <source>
        <dbReference type="PROSITE" id="PS51228"/>
    </source>
</evidence>
<dbReference type="AlphaFoldDB" id="A0A9Q0RVW3"/>
<proteinExistence type="predicted"/>
<dbReference type="OrthoDB" id="5839451at2759"/>
<dbReference type="PROSITE" id="PS50866">
    <property type="entry name" value="GOLD"/>
    <property type="match status" value="1"/>
</dbReference>
<dbReference type="EMBL" id="WJQU01000986">
    <property type="protein sequence ID" value="KAJ6634130.1"/>
    <property type="molecule type" value="Genomic_DNA"/>
</dbReference>
<dbReference type="InterPro" id="IPR009038">
    <property type="entry name" value="GOLD_dom"/>
</dbReference>
<protein>
    <submittedName>
        <fullName evidence="5">Golgi resident protein GCP60</fullName>
    </submittedName>
</protein>
<dbReference type="GO" id="GO:0000062">
    <property type="term" value="F:fatty-acyl-CoA binding"/>
    <property type="evidence" value="ECO:0007669"/>
    <property type="project" value="InterPro"/>
</dbReference>
<dbReference type="PANTHER" id="PTHR22973">
    <property type="entry name" value="LD35087P"/>
    <property type="match status" value="1"/>
</dbReference>
<dbReference type="Proteomes" id="UP001151699">
    <property type="component" value="Unassembled WGS sequence"/>
</dbReference>
<accession>A0A9Q0RVW3</accession>
<dbReference type="FunFam" id="1.20.80.10:FF:000017">
    <property type="entry name" value="Golgi resident protein GCP60"/>
    <property type="match status" value="1"/>
</dbReference>
<feature type="domain" description="ACB" evidence="4">
    <location>
        <begin position="30"/>
        <end position="121"/>
    </location>
</feature>
<keyword evidence="1" id="KW-0007">Acetylation</keyword>